<feature type="chain" id="PRO_5012417363" evidence="1">
    <location>
        <begin position="21"/>
        <end position="97"/>
    </location>
</feature>
<evidence type="ECO:0000313" key="3">
    <source>
        <dbReference type="Proteomes" id="UP000215127"/>
    </source>
</evidence>
<feature type="signal peptide" evidence="1">
    <location>
        <begin position="1"/>
        <end position="20"/>
    </location>
</feature>
<proteinExistence type="predicted"/>
<organism evidence="2 3">
    <name type="scientific">Zymoseptoria tritici (strain ST99CH_3D7)</name>
    <dbReference type="NCBI Taxonomy" id="1276538"/>
    <lineage>
        <taxon>Eukaryota</taxon>
        <taxon>Fungi</taxon>
        <taxon>Dikarya</taxon>
        <taxon>Ascomycota</taxon>
        <taxon>Pezizomycotina</taxon>
        <taxon>Dothideomycetes</taxon>
        <taxon>Dothideomycetidae</taxon>
        <taxon>Mycosphaerellales</taxon>
        <taxon>Mycosphaerellaceae</taxon>
        <taxon>Zymoseptoria</taxon>
    </lineage>
</organism>
<keyword evidence="1" id="KW-0732">Signal</keyword>
<sequence>MKIFASTILLAALPVGNVAGAPLVINNAIQARHPSDKLARSAHIDAQIHDDKVKVRDAAPNPGCYGYDTSTCGRKTKKAREVSAMEEREEMIDVGSA</sequence>
<protein>
    <submittedName>
        <fullName evidence="2">Uncharacterized protein</fullName>
    </submittedName>
</protein>
<reference evidence="2 3" key="1">
    <citation type="submission" date="2016-06" db="EMBL/GenBank/DDBJ databases">
        <authorList>
            <person name="Kjaerup R.B."/>
            <person name="Dalgaard T.S."/>
            <person name="Juul-Madsen H.R."/>
        </authorList>
    </citation>
    <scope>NUCLEOTIDE SEQUENCE [LARGE SCALE GENOMIC DNA]</scope>
</reference>
<dbReference type="EMBL" id="LT853697">
    <property type="protein sequence ID" value="SMQ52001.1"/>
    <property type="molecule type" value="Genomic_DNA"/>
</dbReference>
<evidence type="ECO:0000313" key="2">
    <source>
        <dbReference type="EMBL" id="SMQ52001.1"/>
    </source>
</evidence>
<gene>
    <name evidence="2" type="ORF">ZT3D7_G7154</name>
</gene>
<dbReference type="AlphaFoldDB" id="A0A1X7RXS4"/>
<dbReference type="Proteomes" id="UP000215127">
    <property type="component" value="Chromosome 6"/>
</dbReference>
<name>A0A1X7RXS4_ZYMT9</name>
<evidence type="ECO:0000256" key="1">
    <source>
        <dbReference type="SAM" id="SignalP"/>
    </source>
</evidence>
<accession>A0A1X7RXS4</accession>
<keyword evidence="3" id="KW-1185">Reference proteome</keyword>